<dbReference type="AlphaFoldDB" id="A0A2G9UUS1"/>
<dbReference type="OrthoDB" id="5842022at2759"/>
<reference evidence="1 2" key="1">
    <citation type="submission" date="2015-09" db="EMBL/GenBank/DDBJ databases">
        <title>Draft genome of the parasitic nematode Teladorsagia circumcincta isolate WARC Sus (inbred).</title>
        <authorList>
            <person name="Mitreva M."/>
        </authorList>
    </citation>
    <scope>NUCLEOTIDE SEQUENCE [LARGE SCALE GENOMIC DNA]</scope>
    <source>
        <strain evidence="1 2">S</strain>
    </source>
</reference>
<protein>
    <submittedName>
        <fullName evidence="1">Uncharacterized protein</fullName>
    </submittedName>
</protein>
<gene>
    <name evidence="1" type="ORF">TELCIR_04569</name>
</gene>
<keyword evidence="2" id="KW-1185">Reference proteome</keyword>
<organism evidence="1 2">
    <name type="scientific">Teladorsagia circumcincta</name>
    <name type="common">Brown stomach worm</name>
    <name type="synonym">Ostertagia circumcincta</name>
    <dbReference type="NCBI Taxonomy" id="45464"/>
    <lineage>
        <taxon>Eukaryota</taxon>
        <taxon>Metazoa</taxon>
        <taxon>Ecdysozoa</taxon>
        <taxon>Nematoda</taxon>
        <taxon>Chromadorea</taxon>
        <taxon>Rhabditida</taxon>
        <taxon>Rhabditina</taxon>
        <taxon>Rhabditomorpha</taxon>
        <taxon>Strongyloidea</taxon>
        <taxon>Trichostrongylidae</taxon>
        <taxon>Teladorsagia</taxon>
    </lineage>
</organism>
<evidence type="ECO:0000313" key="1">
    <source>
        <dbReference type="EMBL" id="PIO73462.1"/>
    </source>
</evidence>
<dbReference type="Proteomes" id="UP000230423">
    <property type="component" value="Unassembled WGS sequence"/>
</dbReference>
<proteinExistence type="predicted"/>
<sequence length="94" mass="10378">MPLNDSILAQLTATVFVIGAPNMITIDGLRSFLERVASGKQKVTCGAIFTNFLLHGVSFPSAPNVNLKVGSYVVYLTDKKEIERVDQLDWLHEN</sequence>
<accession>A0A2G9UUS1</accession>
<dbReference type="EMBL" id="KZ345455">
    <property type="protein sequence ID" value="PIO73462.1"/>
    <property type="molecule type" value="Genomic_DNA"/>
</dbReference>
<name>A0A2G9UUS1_TELCI</name>
<evidence type="ECO:0000313" key="2">
    <source>
        <dbReference type="Proteomes" id="UP000230423"/>
    </source>
</evidence>